<comment type="caution">
    <text evidence="2">The sequence shown here is derived from an EMBL/GenBank/DDBJ whole genome shotgun (WGS) entry which is preliminary data.</text>
</comment>
<name>A0A0L6U2C2_9FIRM</name>
<keyword evidence="3" id="KW-1185">Reference proteome</keyword>
<dbReference type="Proteomes" id="UP000036873">
    <property type="component" value="Unassembled WGS sequence"/>
</dbReference>
<dbReference type="InterPro" id="IPR008670">
    <property type="entry name" value="CoA_reduct_LuxC"/>
</dbReference>
<dbReference type="SUPFAM" id="SSF53720">
    <property type="entry name" value="ALDH-like"/>
    <property type="match status" value="1"/>
</dbReference>
<dbReference type="InterPro" id="IPR016161">
    <property type="entry name" value="Ald_DH/histidinol_DH"/>
</dbReference>
<evidence type="ECO:0000313" key="3">
    <source>
        <dbReference type="Proteomes" id="UP000036873"/>
    </source>
</evidence>
<keyword evidence="1" id="KW-0521">NADP</keyword>
<sequence>MNHKNNDDILNEIKYAIGTNKTLEAMPTLKPFQPFDEEIISYLNALSKDILKNKEAKVYPDVITFGFWCRKASINIQKKAYEHTIHKRYGRGVAFHIAPSNVPVNFAYSMVAGLLAGNANIVRLPSKDYQQVDLILESMERTLKDPEYQALRPHFCLIRYGHSEKITEFLSALCDTRIIWGGNQTITAIRKAPLKPRAIEINFADRYSMAIIDSDQYLKATNKEKIARDFYNDTYLTDQNACTSPRIIFWMGNNINGAKEEFWQALNTIVQDQYTVQGVQAVSKLATLCKLGATHEGIRRIQTKNNLIIRVALENIEKDLMDYRSNSGYFMEYNLETLVELLPLCQSQFQTLSYYGVDLKKIENFIKENRPQGIDRVVPMGTTMDFELVWDGIDLIERLTRFVKTNV</sequence>
<protein>
    <submittedName>
        <fullName evidence="2">Uncharacterized protein</fullName>
    </submittedName>
</protein>
<gene>
    <name evidence="2" type="ORF">AKG39_05900</name>
</gene>
<dbReference type="RefSeq" id="WP_050739437.1">
    <property type="nucleotide sequence ID" value="NZ_LGYO01000011.1"/>
</dbReference>
<dbReference type="GO" id="GO:0003995">
    <property type="term" value="F:acyl-CoA dehydrogenase activity"/>
    <property type="evidence" value="ECO:0007669"/>
    <property type="project" value="InterPro"/>
</dbReference>
<proteinExistence type="predicted"/>
<dbReference type="PATRIC" id="fig|52689.4.peg.271"/>
<dbReference type="GO" id="GO:0008218">
    <property type="term" value="P:bioluminescence"/>
    <property type="evidence" value="ECO:0007669"/>
    <property type="project" value="InterPro"/>
</dbReference>
<evidence type="ECO:0000313" key="2">
    <source>
        <dbReference type="EMBL" id="KNZ42669.1"/>
    </source>
</evidence>
<evidence type="ECO:0000256" key="1">
    <source>
        <dbReference type="ARBA" id="ARBA00022857"/>
    </source>
</evidence>
<dbReference type="EMBL" id="LGYO01000011">
    <property type="protein sequence ID" value="KNZ42669.1"/>
    <property type="molecule type" value="Genomic_DNA"/>
</dbReference>
<reference evidence="3" key="1">
    <citation type="submission" date="2015-07" db="EMBL/GenBank/DDBJ databases">
        <title>Draft genome sequence of Acetobacterium bakii DSM 8293, a potential psychrophilic chemical producer through syngas fermentation.</title>
        <authorList>
            <person name="Song Y."/>
            <person name="Hwang S."/>
            <person name="Cho B.-K."/>
        </authorList>
    </citation>
    <scope>NUCLEOTIDE SEQUENCE [LARGE SCALE GENOMIC DNA]</scope>
    <source>
        <strain evidence="3">DSM 8239</strain>
    </source>
</reference>
<accession>A0A0L6U2C2</accession>
<dbReference type="STRING" id="52689.AKG39_05900"/>
<dbReference type="Pfam" id="PF05893">
    <property type="entry name" value="LuxC"/>
    <property type="match status" value="1"/>
</dbReference>
<organism evidence="2 3">
    <name type="scientific">Acetobacterium bakii</name>
    <dbReference type="NCBI Taxonomy" id="52689"/>
    <lineage>
        <taxon>Bacteria</taxon>
        <taxon>Bacillati</taxon>
        <taxon>Bacillota</taxon>
        <taxon>Clostridia</taxon>
        <taxon>Eubacteriales</taxon>
        <taxon>Eubacteriaceae</taxon>
        <taxon>Acetobacterium</taxon>
    </lineage>
</organism>
<dbReference type="AlphaFoldDB" id="A0A0L6U2C2"/>